<feature type="region of interest" description="Disordered" evidence="1">
    <location>
        <begin position="70"/>
        <end position="112"/>
    </location>
</feature>
<reference evidence="3" key="1">
    <citation type="journal article" date="2020" name="Plant J.">
        <title>Transposons played a major role in the diversification between the closely related almond and peach genomes: results from the almond genome sequence.</title>
        <authorList>
            <person name="Alioto T."/>
            <person name="Alexiou K.G."/>
            <person name="Bardil A."/>
            <person name="Barteri F."/>
            <person name="Castanera R."/>
            <person name="Cruz F."/>
            <person name="Dhingra A."/>
            <person name="Duval H."/>
            <person name="Fernandez I Marti A."/>
            <person name="Frias L."/>
            <person name="Galan B."/>
            <person name="Garcia J.L."/>
            <person name="Howad W."/>
            <person name="Gomez-Garrido J."/>
            <person name="Gut M."/>
            <person name="Julca I."/>
            <person name="Morata J."/>
            <person name="Puigdomenech P."/>
            <person name="Ribeca P."/>
            <person name="Rubio Cabetas M.J."/>
            <person name="Vlasova A."/>
            <person name="Wirthensohn M."/>
            <person name="Garcia-Mas J."/>
            <person name="Gabaldon T."/>
            <person name="Casacuberta J.M."/>
            <person name="Arus P."/>
        </authorList>
    </citation>
    <scope>NUCLEOTIDE SEQUENCE [LARGE SCALE GENOMIC DNA]</scope>
    <source>
        <strain evidence="3">cv. Texas</strain>
    </source>
</reference>
<proteinExistence type="predicted"/>
<organism evidence="2 3">
    <name type="scientific">Prunus dulcis</name>
    <name type="common">Almond</name>
    <name type="synonym">Amygdalus dulcis</name>
    <dbReference type="NCBI Taxonomy" id="3755"/>
    <lineage>
        <taxon>Eukaryota</taxon>
        <taxon>Viridiplantae</taxon>
        <taxon>Streptophyta</taxon>
        <taxon>Embryophyta</taxon>
        <taxon>Tracheophyta</taxon>
        <taxon>Spermatophyta</taxon>
        <taxon>Magnoliopsida</taxon>
        <taxon>eudicotyledons</taxon>
        <taxon>Gunneridae</taxon>
        <taxon>Pentapetalae</taxon>
        <taxon>rosids</taxon>
        <taxon>fabids</taxon>
        <taxon>Rosales</taxon>
        <taxon>Rosaceae</taxon>
        <taxon>Amygdaloideae</taxon>
        <taxon>Amygdaleae</taxon>
        <taxon>Prunus</taxon>
    </lineage>
</organism>
<dbReference type="AlphaFoldDB" id="A0A5E4FVV4"/>
<dbReference type="EMBL" id="CABIKO010000219">
    <property type="protein sequence ID" value="VVA31542.1"/>
    <property type="molecule type" value="Genomic_DNA"/>
</dbReference>
<gene>
    <name evidence="2" type="ORF">ALMOND_2B010601</name>
</gene>
<protein>
    <submittedName>
        <fullName evidence="2">PREDICTED: PRUPE_6G174700</fullName>
    </submittedName>
</protein>
<name>A0A5E4FVV4_PRUDU</name>
<evidence type="ECO:0000313" key="3">
    <source>
        <dbReference type="Proteomes" id="UP000327085"/>
    </source>
</evidence>
<dbReference type="Proteomes" id="UP000327085">
    <property type="component" value="Chromosome 2"/>
</dbReference>
<sequence length="112" mass="12226">MGLLLVFFPKDNGTAIVDKSNKLFSSSSSSSPSPLLLLLLLHQKHAQFLDEPILIISFYPKPNPQFPSVPFWSSSPSSSSPSQPLNPQPSLTHSSQQPPKDLSLKNLHPPPT</sequence>
<evidence type="ECO:0000256" key="1">
    <source>
        <dbReference type="SAM" id="MobiDB-lite"/>
    </source>
</evidence>
<feature type="compositionally biased region" description="Low complexity" evidence="1">
    <location>
        <begin position="70"/>
        <end position="90"/>
    </location>
</feature>
<evidence type="ECO:0000313" key="2">
    <source>
        <dbReference type="EMBL" id="VVA31542.1"/>
    </source>
</evidence>
<accession>A0A5E4FVV4</accession>
<dbReference type="InParanoid" id="A0A5E4FVV4"/>
<dbReference type="Gramene" id="VVA31542">
    <property type="protein sequence ID" value="VVA31542"/>
    <property type="gene ID" value="Prudul26B010601"/>
</dbReference>